<comment type="catalytic activity">
    <reaction evidence="7">
        <text>L-seryl-[protein] + ATP = O-phospho-L-seryl-[protein] + ADP + H(+)</text>
        <dbReference type="Rhea" id="RHEA:17989"/>
        <dbReference type="Rhea" id="RHEA-COMP:9863"/>
        <dbReference type="Rhea" id="RHEA-COMP:11604"/>
        <dbReference type="ChEBI" id="CHEBI:15378"/>
        <dbReference type="ChEBI" id="CHEBI:29999"/>
        <dbReference type="ChEBI" id="CHEBI:30616"/>
        <dbReference type="ChEBI" id="CHEBI:83421"/>
        <dbReference type="ChEBI" id="CHEBI:456216"/>
        <dbReference type="EC" id="2.7.11.1"/>
    </reaction>
</comment>
<dbReference type="InterPro" id="IPR000719">
    <property type="entry name" value="Prot_kinase_dom"/>
</dbReference>
<dbReference type="SMART" id="SM00220">
    <property type="entry name" value="S_TKc"/>
    <property type="match status" value="1"/>
</dbReference>
<dbReference type="Pfam" id="PF00069">
    <property type="entry name" value="Pkinase"/>
    <property type="match status" value="1"/>
</dbReference>
<dbReference type="AlphaFoldDB" id="A0A7E4USA8"/>
<organism evidence="13 14">
    <name type="scientific">Panagrellus redivivus</name>
    <name type="common">Microworm</name>
    <dbReference type="NCBI Taxonomy" id="6233"/>
    <lineage>
        <taxon>Eukaryota</taxon>
        <taxon>Metazoa</taxon>
        <taxon>Ecdysozoa</taxon>
        <taxon>Nematoda</taxon>
        <taxon>Chromadorea</taxon>
        <taxon>Rhabditida</taxon>
        <taxon>Tylenchina</taxon>
        <taxon>Panagrolaimomorpha</taxon>
        <taxon>Panagrolaimoidea</taxon>
        <taxon>Panagrolaimidae</taxon>
        <taxon>Panagrellus</taxon>
    </lineage>
</organism>
<dbReference type="PANTHER" id="PTHR24350">
    <property type="entry name" value="SERINE/THREONINE-PROTEIN KINASE IAL-RELATED"/>
    <property type="match status" value="1"/>
</dbReference>
<feature type="compositionally biased region" description="Basic residues" evidence="11">
    <location>
        <begin position="1"/>
        <end position="22"/>
    </location>
</feature>
<proteinExistence type="predicted"/>
<reference evidence="14" key="2">
    <citation type="submission" date="2020-10" db="UniProtKB">
        <authorList>
            <consortium name="WormBaseParasite"/>
        </authorList>
    </citation>
    <scope>IDENTIFICATION</scope>
</reference>
<feature type="active site" description="Proton acceptor" evidence="8">
    <location>
        <position position="170"/>
    </location>
</feature>
<dbReference type="Gene3D" id="3.30.200.20">
    <property type="entry name" value="Phosphorylase Kinase, domain 1"/>
    <property type="match status" value="1"/>
</dbReference>
<evidence type="ECO:0000313" key="14">
    <source>
        <dbReference type="WBParaSite" id="Pan_g12221.t1"/>
    </source>
</evidence>
<protein>
    <submittedName>
        <fullName evidence="14">Protein kinase domain-containing protein</fullName>
    </submittedName>
</protein>
<keyword evidence="2" id="KW-0808">Transferase</keyword>
<keyword evidence="5 9" id="KW-0067">ATP-binding</keyword>
<dbReference type="GO" id="GO:0004674">
    <property type="term" value="F:protein serine/threonine kinase activity"/>
    <property type="evidence" value="ECO:0007669"/>
    <property type="project" value="UniProtKB-KW"/>
</dbReference>
<keyword evidence="4" id="KW-0418">Kinase</keyword>
<feature type="binding site" evidence="9">
    <location>
        <position position="187"/>
    </location>
    <ligand>
        <name>ATP</name>
        <dbReference type="ChEBI" id="CHEBI:30616"/>
    </ligand>
</feature>
<comment type="catalytic activity">
    <reaction evidence="6">
        <text>L-threonyl-[protein] + ATP = O-phospho-L-threonyl-[protein] + ADP + H(+)</text>
        <dbReference type="Rhea" id="RHEA:46608"/>
        <dbReference type="Rhea" id="RHEA-COMP:11060"/>
        <dbReference type="Rhea" id="RHEA-COMP:11605"/>
        <dbReference type="ChEBI" id="CHEBI:15378"/>
        <dbReference type="ChEBI" id="CHEBI:30013"/>
        <dbReference type="ChEBI" id="CHEBI:30616"/>
        <dbReference type="ChEBI" id="CHEBI:61977"/>
        <dbReference type="ChEBI" id="CHEBI:456216"/>
        <dbReference type="EC" id="2.7.11.1"/>
    </reaction>
</comment>
<evidence type="ECO:0000256" key="9">
    <source>
        <dbReference type="PIRSR" id="PIRSR630616-2"/>
    </source>
</evidence>
<dbReference type="WBParaSite" id="Pan_g12221.t1">
    <property type="protein sequence ID" value="Pan_g12221.t1"/>
    <property type="gene ID" value="Pan_g12221"/>
</dbReference>
<feature type="binding site" evidence="9">
    <location>
        <begin position="124"/>
        <end position="126"/>
    </location>
    <ligand>
        <name>ATP</name>
        <dbReference type="ChEBI" id="CHEBI:30616"/>
    </ligand>
</feature>
<keyword evidence="3 9" id="KW-0547">Nucleotide-binding</keyword>
<dbReference type="SUPFAM" id="SSF56112">
    <property type="entry name" value="Protein kinase-like (PK-like)"/>
    <property type="match status" value="1"/>
</dbReference>
<sequence>MSTSVKPRKKKVKKVSKSKTKAPKLEPEKLPYFEDKTPYFDEHYELVNRVNICQNGEICTIRVKQDKCLVAGKFVTPVLNPYVKREYRIHCLLDHQNVIKAFESFAYMKPGYSISLRHEVLVMEYADGGTLYHHIAHRNGGFNPSQIPGLILQITEGLAYIHDRGFIHRDIKPANILMVNGTPKIADFGLAVAISPNRYKRFTGVLGTAPYHAPEMLAGIHYDKRYDVWSLGVTITVMVLGKNIFGINGASHLTRLDKRIDCLKKILQKTGVPKISDFRKLRSSETFMYANFPPLPPEQPYFLEFLRETLGNAGHDFLMRCLTVAPRRRYTSQQLLNHPYLASLIGY</sequence>
<evidence type="ECO:0000313" key="13">
    <source>
        <dbReference type="Proteomes" id="UP000492821"/>
    </source>
</evidence>
<accession>A0A7E4USA8</accession>
<dbReference type="PROSITE" id="PS50011">
    <property type="entry name" value="PROTEIN_KINASE_DOM"/>
    <property type="match status" value="1"/>
</dbReference>
<evidence type="ECO:0000256" key="4">
    <source>
        <dbReference type="ARBA" id="ARBA00022777"/>
    </source>
</evidence>
<name>A0A7E4USA8_PANRE</name>
<dbReference type="InterPro" id="IPR030616">
    <property type="entry name" value="Aur-like"/>
</dbReference>
<evidence type="ECO:0000256" key="8">
    <source>
        <dbReference type="PIRSR" id="PIRSR630616-1"/>
    </source>
</evidence>
<keyword evidence="1" id="KW-0723">Serine/threonine-protein kinase</keyword>
<evidence type="ECO:0000256" key="1">
    <source>
        <dbReference type="ARBA" id="ARBA00022527"/>
    </source>
</evidence>
<evidence type="ECO:0000256" key="2">
    <source>
        <dbReference type="ARBA" id="ARBA00022679"/>
    </source>
</evidence>
<feature type="region of interest" description="Disordered" evidence="11">
    <location>
        <begin position="1"/>
        <end position="23"/>
    </location>
</feature>
<keyword evidence="13" id="KW-1185">Reference proteome</keyword>
<feature type="binding site" evidence="9">
    <location>
        <position position="73"/>
    </location>
    <ligand>
        <name>ATP</name>
        <dbReference type="ChEBI" id="CHEBI:30616"/>
    </ligand>
</feature>
<evidence type="ECO:0000256" key="10">
    <source>
        <dbReference type="PIRSR" id="PIRSR630616-3"/>
    </source>
</evidence>
<dbReference type="PROSITE" id="PS00108">
    <property type="entry name" value="PROTEIN_KINASE_ST"/>
    <property type="match status" value="1"/>
</dbReference>
<feature type="domain" description="Protein kinase" evidence="12">
    <location>
        <begin position="44"/>
        <end position="341"/>
    </location>
</feature>
<dbReference type="Proteomes" id="UP000492821">
    <property type="component" value="Unassembled WGS sequence"/>
</dbReference>
<evidence type="ECO:0000256" key="7">
    <source>
        <dbReference type="ARBA" id="ARBA00048679"/>
    </source>
</evidence>
<dbReference type="Gene3D" id="1.10.510.10">
    <property type="entry name" value="Transferase(Phosphotransferase) domain 1"/>
    <property type="match status" value="1"/>
</dbReference>
<feature type="cross-link" description="Glycyl lysine isopeptide (Lys-Gly) (interchain with G-Cter in SUMO2)" evidence="10">
    <location>
        <position position="172"/>
    </location>
</feature>
<evidence type="ECO:0000256" key="11">
    <source>
        <dbReference type="SAM" id="MobiDB-lite"/>
    </source>
</evidence>
<evidence type="ECO:0000256" key="6">
    <source>
        <dbReference type="ARBA" id="ARBA00047899"/>
    </source>
</evidence>
<evidence type="ECO:0000256" key="5">
    <source>
        <dbReference type="ARBA" id="ARBA00022840"/>
    </source>
</evidence>
<reference evidence="13" key="1">
    <citation type="journal article" date="2013" name="Genetics">
        <title>The draft genome and transcriptome of Panagrellus redivivus are shaped by the harsh demands of a free-living lifestyle.</title>
        <authorList>
            <person name="Srinivasan J."/>
            <person name="Dillman A.R."/>
            <person name="Macchietto M.G."/>
            <person name="Heikkinen L."/>
            <person name="Lakso M."/>
            <person name="Fracchia K.M."/>
            <person name="Antoshechkin I."/>
            <person name="Mortazavi A."/>
            <person name="Wong G."/>
            <person name="Sternberg P.W."/>
        </authorList>
    </citation>
    <scope>NUCLEOTIDE SEQUENCE [LARGE SCALE GENOMIC DNA]</scope>
    <source>
        <strain evidence="13">MT8872</strain>
    </source>
</reference>
<dbReference type="GO" id="GO:0005524">
    <property type="term" value="F:ATP binding"/>
    <property type="evidence" value="ECO:0007669"/>
    <property type="project" value="UniProtKB-KW"/>
</dbReference>
<dbReference type="InterPro" id="IPR011009">
    <property type="entry name" value="Kinase-like_dom_sf"/>
</dbReference>
<evidence type="ECO:0000259" key="12">
    <source>
        <dbReference type="PROSITE" id="PS50011"/>
    </source>
</evidence>
<dbReference type="InterPro" id="IPR008271">
    <property type="entry name" value="Ser/Thr_kinase_AS"/>
</dbReference>
<evidence type="ECO:0000256" key="3">
    <source>
        <dbReference type="ARBA" id="ARBA00022741"/>
    </source>
</evidence>